<protein>
    <recommendedName>
        <fullName evidence="5">ATP-dependent RNA helicase</fullName>
        <ecNumber evidence="5">3.6.4.13</ecNumber>
    </recommendedName>
</protein>
<dbReference type="RefSeq" id="XP_010473564.1">
    <property type="nucleotide sequence ID" value="XM_010475262.2"/>
</dbReference>
<evidence type="ECO:0000313" key="11">
    <source>
        <dbReference type="RefSeq" id="XP_010473564.1"/>
    </source>
</evidence>
<feature type="coiled-coil region" evidence="6">
    <location>
        <begin position="43"/>
        <end position="70"/>
    </location>
</feature>
<keyword evidence="3 5" id="KW-0067">ATP-binding</keyword>
<dbReference type="InterPro" id="IPR027417">
    <property type="entry name" value="P-loop_NTPase"/>
</dbReference>
<evidence type="ECO:0000256" key="7">
    <source>
        <dbReference type="SAM" id="MobiDB-lite"/>
    </source>
</evidence>
<dbReference type="PROSITE" id="PS51192">
    <property type="entry name" value="HELICASE_ATP_BIND_1"/>
    <property type="match status" value="1"/>
</dbReference>
<dbReference type="InterPro" id="IPR001650">
    <property type="entry name" value="Helicase_C-like"/>
</dbReference>
<feature type="compositionally biased region" description="Basic and acidic residues" evidence="7">
    <location>
        <begin position="124"/>
        <end position="142"/>
    </location>
</feature>
<evidence type="ECO:0000256" key="4">
    <source>
        <dbReference type="ARBA" id="ARBA00022884"/>
    </source>
</evidence>
<feature type="domain" description="Helicase ATP-binding" evidence="8">
    <location>
        <begin position="362"/>
        <end position="546"/>
    </location>
</feature>
<evidence type="ECO:0000256" key="5">
    <source>
        <dbReference type="RuleBase" id="RU365068"/>
    </source>
</evidence>
<evidence type="ECO:0000256" key="2">
    <source>
        <dbReference type="ARBA" id="ARBA00022801"/>
    </source>
</evidence>
<dbReference type="SMART" id="SM00490">
    <property type="entry name" value="HELICc"/>
    <property type="match status" value="1"/>
</dbReference>
<keyword evidence="6" id="KW-0175">Coiled coil</keyword>
<dbReference type="PANTHER" id="PTHR24031">
    <property type="entry name" value="RNA HELICASE"/>
    <property type="match status" value="1"/>
</dbReference>
<comment type="function">
    <text evidence="5">RNA helicase.</text>
</comment>
<feature type="compositionally biased region" description="Polar residues" evidence="7">
    <location>
        <begin position="147"/>
        <end position="156"/>
    </location>
</feature>
<dbReference type="PROSITE" id="PS51194">
    <property type="entry name" value="HELICASE_CTER"/>
    <property type="match status" value="1"/>
</dbReference>
<comment type="similarity">
    <text evidence="5">Belongs to the DEAD box helicase family.</text>
</comment>
<evidence type="ECO:0000256" key="3">
    <source>
        <dbReference type="ARBA" id="ARBA00022840"/>
    </source>
</evidence>
<keyword evidence="1 5" id="KW-0547">Nucleotide-binding</keyword>
<dbReference type="EC" id="3.6.4.13" evidence="5"/>
<comment type="catalytic activity">
    <reaction evidence="5">
        <text>ATP + H2O = ADP + phosphate + H(+)</text>
        <dbReference type="Rhea" id="RHEA:13065"/>
        <dbReference type="ChEBI" id="CHEBI:15377"/>
        <dbReference type="ChEBI" id="CHEBI:15378"/>
        <dbReference type="ChEBI" id="CHEBI:30616"/>
        <dbReference type="ChEBI" id="CHEBI:43474"/>
        <dbReference type="ChEBI" id="CHEBI:456216"/>
        <dbReference type="EC" id="3.6.4.13"/>
    </reaction>
</comment>
<dbReference type="CDD" id="cd18787">
    <property type="entry name" value="SF2_C_DEAD"/>
    <property type="match status" value="1"/>
</dbReference>
<evidence type="ECO:0000313" key="10">
    <source>
        <dbReference type="Proteomes" id="UP000694864"/>
    </source>
</evidence>
<gene>
    <name evidence="11" type="primary">LOC104752998</name>
</gene>
<dbReference type="SMART" id="SM00487">
    <property type="entry name" value="DEXDc"/>
    <property type="match status" value="1"/>
</dbReference>
<name>A0ABM0WN89_CAMSA</name>
<dbReference type="InterPro" id="IPR011545">
    <property type="entry name" value="DEAD/DEAH_box_helicase_dom"/>
</dbReference>
<comment type="domain">
    <text evidence="5">The Q motif is unique to and characteristic of the DEAD box family of RNA helicases and controls ATP binding and hydrolysis.</text>
</comment>
<proteinExistence type="inferred from homology"/>
<dbReference type="GeneID" id="104752998"/>
<evidence type="ECO:0000259" key="8">
    <source>
        <dbReference type="PROSITE" id="PS51192"/>
    </source>
</evidence>
<dbReference type="Pfam" id="PF00270">
    <property type="entry name" value="DEAD"/>
    <property type="match status" value="1"/>
</dbReference>
<dbReference type="SUPFAM" id="SSF52540">
    <property type="entry name" value="P-loop containing nucleoside triphosphate hydrolases"/>
    <property type="match status" value="1"/>
</dbReference>
<feature type="region of interest" description="Disordered" evidence="7">
    <location>
        <begin position="119"/>
        <end position="199"/>
    </location>
</feature>
<dbReference type="Pfam" id="PF00271">
    <property type="entry name" value="Helicase_C"/>
    <property type="match status" value="1"/>
</dbReference>
<keyword evidence="4 5" id="KW-0694">RNA-binding</keyword>
<reference evidence="11" key="2">
    <citation type="submission" date="2025-08" db="UniProtKB">
        <authorList>
            <consortium name="RefSeq"/>
        </authorList>
    </citation>
    <scope>IDENTIFICATION</scope>
    <source>
        <tissue evidence="11">Leaf</tissue>
    </source>
</reference>
<sequence>MYSLILRERSGSLTGSLWNRIVTRNMGGGPRTFPGGLNKWQWKRMHEKKAREKENKLLDQEKQLYEARIRTEIRAKMWGNQDSGEKTAKSKQSHGPMSPKEHIKTLADRFIKAGAEDLWNEDDGPIKKSEEEGSSRLSRRDNGGTGSNSIDSNFNSPIDVRKFVSMGSNSSRRGFSSTSRGRFKRNESSCDEGDDFDAKKLDTLSPFSPKFAGTKEKVKSSRSVEGVIRNKGLFGRRKFRKNDSSTEEDSDEEGEEGKMIGWMDLRKTGSSASLGNHDVKLTKRVNRNVTDEELYPPLDINTVREDLSKRRSVDNVMEENREPHDSIYSGKRFDESSISPLTLKALSASGIFNMTRVQYATLSECLDGKDALVKAKTGTGKSMAFLLPAIETVLKAMNNGKSVHKVPPIFALILCPTRELASQIAAEGKALLKYHDGIGVQTLTGGTRFKLDQQRLESEPCQILIATPGRLLDHIENKSGLTSRLMALKLFIVDEADLLLDLGFRRDVEKIIDCLPRQRQSLLFSATIPKEVRRVSQLVLKRDHSYIDTIGLGCVETHDKVKQSVIVAPHESHFHLVPHLLKEHISYTSDYKIIVFCSTGMVTSLMYTLLREMKLNVREIHARKAQLHRTRVSDEFKESNRLILVTSDVSARGMNYPDVTLVIQVGIPSDREQYIHRLGRTGREGKGGEGLLLIAPWERYFLDELRDLPLERIPVPDLDSRVKHQVDQSMAKIDTSIKEAAYHAWLGYYNSVRETGRDKTTLAELANRFCHSIGLEKPPALFRRTAVKMGLKGITGIPIRK</sequence>
<dbReference type="Gene3D" id="3.40.50.300">
    <property type="entry name" value="P-loop containing nucleotide triphosphate hydrolases"/>
    <property type="match status" value="2"/>
</dbReference>
<evidence type="ECO:0000256" key="6">
    <source>
        <dbReference type="SAM" id="Coils"/>
    </source>
</evidence>
<feature type="compositionally biased region" description="Low complexity" evidence="7">
    <location>
        <begin position="165"/>
        <end position="180"/>
    </location>
</feature>
<keyword evidence="10" id="KW-1185">Reference proteome</keyword>
<keyword evidence="2 5" id="KW-0378">Hydrolase</keyword>
<dbReference type="Proteomes" id="UP000694864">
    <property type="component" value="Chromosome 16"/>
</dbReference>
<organism evidence="10 11">
    <name type="scientific">Camelina sativa</name>
    <name type="common">False flax</name>
    <name type="synonym">Myagrum sativum</name>
    <dbReference type="NCBI Taxonomy" id="90675"/>
    <lineage>
        <taxon>Eukaryota</taxon>
        <taxon>Viridiplantae</taxon>
        <taxon>Streptophyta</taxon>
        <taxon>Embryophyta</taxon>
        <taxon>Tracheophyta</taxon>
        <taxon>Spermatophyta</taxon>
        <taxon>Magnoliopsida</taxon>
        <taxon>eudicotyledons</taxon>
        <taxon>Gunneridae</taxon>
        <taxon>Pentapetalae</taxon>
        <taxon>rosids</taxon>
        <taxon>malvids</taxon>
        <taxon>Brassicales</taxon>
        <taxon>Brassicaceae</taxon>
        <taxon>Camelineae</taxon>
        <taxon>Camelina</taxon>
    </lineage>
</organism>
<keyword evidence="5 11" id="KW-0347">Helicase</keyword>
<dbReference type="GO" id="GO:0004386">
    <property type="term" value="F:helicase activity"/>
    <property type="evidence" value="ECO:0007669"/>
    <property type="project" value="UniProtKB-KW"/>
</dbReference>
<reference evidence="10" key="1">
    <citation type="journal article" date="2014" name="Nat. Commun.">
        <title>The emerging biofuel crop Camelina sativa retains a highly undifferentiated hexaploid genome structure.</title>
        <authorList>
            <person name="Kagale S."/>
            <person name="Koh C."/>
            <person name="Nixon J."/>
            <person name="Bollina V."/>
            <person name="Clarke W.E."/>
            <person name="Tuteja R."/>
            <person name="Spillane C."/>
            <person name="Robinson S.J."/>
            <person name="Links M.G."/>
            <person name="Clarke C."/>
            <person name="Higgins E.E."/>
            <person name="Huebert T."/>
            <person name="Sharpe A.G."/>
            <person name="Parkin I.A."/>
        </authorList>
    </citation>
    <scope>NUCLEOTIDE SEQUENCE [LARGE SCALE GENOMIC DNA]</scope>
    <source>
        <strain evidence="10">cv. DH55</strain>
    </source>
</reference>
<evidence type="ECO:0000259" key="9">
    <source>
        <dbReference type="PROSITE" id="PS51194"/>
    </source>
</evidence>
<accession>A0ABM0WN89</accession>
<feature type="region of interest" description="Disordered" evidence="7">
    <location>
        <begin position="76"/>
        <end position="100"/>
    </location>
</feature>
<dbReference type="InterPro" id="IPR014001">
    <property type="entry name" value="Helicase_ATP-bd"/>
</dbReference>
<evidence type="ECO:0000256" key="1">
    <source>
        <dbReference type="ARBA" id="ARBA00022741"/>
    </source>
</evidence>
<feature type="domain" description="Helicase C-terminal" evidence="9">
    <location>
        <begin position="580"/>
        <end position="734"/>
    </location>
</feature>